<reference evidence="1" key="1">
    <citation type="submission" date="2013-12" db="EMBL/GenBank/DDBJ databases">
        <title>A Varibaculum cambriense genome reconstructed from a premature infant gut community with otherwise low bacterial novelty that shifts toward anaerobic metabolism during the third week of life.</title>
        <authorList>
            <person name="Brown C.T."/>
            <person name="Sharon I."/>
            <person name="Thomas B.C."/>
            <person name="Castelle C.J."/>
            <person name="Morowitz M.J."/>
            <person name="Banfield J.F."/>
        </authorList>
    </citation>
    <scope>NUCLEOTIDE SEQUENCE</scope>
</reference>
<evidence type="ECO:0000313" key="1">
    <source>
        <dbReference type="EMBL" id="ETJ45138.1"/>
    </source>
</evidence>
<accession>W1YRD3</accession>
<sequence>RAHLWDGSAYGKLITNAFAKYNYKNEILELYRFDIEGYGATITGGGTVSKDAINIDFEGKKIDMGRLLINT</sequence>
<feature type="non-terminal residue" evidence="1">
    <location>
        <position position="1"/>
    </location>
</feature>
<dbReference type="EMBL" id="AZMM01000859">
    <property type="protein sequence ID" value="ETJ45138.1"/>
    <property type="molecule type" value="Genomic_DNA"/>
</dbReference>
<comment type="caution">
    <text evidence="1">The sequence shown here is derived from an EMBL/GenBank/DDBJ whole genome shotgun (WGS) entry which is preliminary data.</text>
</comment>
<protein>
    <submittedName>
        <fullName evidence="1">Uncharacterized protein</fullName>
    </submittedName>
</protein>
<proteinExistence type="predicted"/>
<gene>
    <name evidence="1" type="ORF">Q604_UNBC00859G0001</name>
</gene>
<feature type="non-terminal residue" evidence="1">
    <location>
        <position position="71"/>
    </location>
</feature>
<dbReference type="AlphaFoldDB" id="W1YRD3"/>
<name>W1YRD3_9ZZZZ</name>
<organism evidence="1">
    <name type="scientific">human gut metagenome</name>
    <dbReference type="NCBI Taxonomy" id="408170"/>
    <lineage>
        <taxon>unclassified sequences</taxon>
        <taxon>metagenomes</taxon>
        <taxon>organismal metagenomes</taxon>
    </lineage>
</organism>